<dbReference type="InterPro" id="IPR027417">
    <property type="entry name" value="P-loop_NTPase"/>
</dbReference>
<keyword evidence="4" id="KW-1185">Reference proteome</keyword>
<reference evidence="3 4" key="1">
    <citation type="journal article" date="2009" name="Stand. Genomic Sci.">
        <title>Complete genome sequence of Anaerococcus prevotii type strain (PC1).</title>
        <authorList>
            <person name="Labutti K."/>
            <person name="Pukall R."/>
            <person name="Steenblock K."/>
            <person name="Glavina Del Rio T."/>
            <person name="Tice H."/>
            <person name="Copeland A."/>
            <person name="Cheng J.F."/>
            <person name="Lucas S."/>
            <person name="Chen F."/>
            <person name="Nolan M."/>
            <person name="Bruce D."/>
            <person name="Goodwin L."/>
            <person name="Pitluck S."/>
            <person name="Ivanova N."/>
            <person name="Mavromatis K."/>
            <person name="Ovchinnikova G."/>
            <person name="Pati A."/>
            <person name="Chen A."/>
            <person name="Palaniappan K."/>
            <person name="Land M."/>
            <person name="Hauser L."/>
            <person name="Chang Y.J."/>
            <person name="Jeffries C.D."/>
            <person name="Chain P."/>
            <person name="Saunders E."/>
            <person name="Brettin T."/>
            <person name="Detter J.C."/>
            <person name="Han C."/>
            <person name="Goker M."/>
            <person name="Bristow J."/>
            <person name="Eisen J.A."/>
            <person name="Markowitz V."/>
            <person name="Hugenholtz P."/>
            <person name="Kyrpides N.C."/>
            <person name="Klenk H.P."/>
            <person name="Lapidus A."/>
        </authorList>
    </citation>
    <scope>NUCLEOTIDE SEQUENCE [LARGE SCALE GENOMIC DNA]</scope>
    <source>
        <strain evidence="4">ATCC 9321 / DSM 20548 / JCM 6508 / NCTC 11806 / PC1</strain>
    </source>
</reference>
<dbReference type="AlphaFoldDB" id="C7RHA1"/>
<dbReference type="InterPro" id="IPR006437">
    <property type="entry name" value="Phage_terminase_lsu"/>
</dbReference>
<organism evidence="3 4">
    <name type="scientific">Anaerococcus prevotii (strain ATCC 9321 / DSM 20548 / JCM 6508 / NCTC 11806 / PC1)</name>
    <name type="common">Peptostreptococcus prevotii</name>
    <name type="synonym">Peptococcus prevotii</name>
    <dbReference type="NCBI Taxonomy" id="525919"/>
    <lineage>
        <taxon>Bacteria</taxon>
        <taxon>Bacillati</taxon>
        <taxon>Bacillota</taxon>
        <taxon>Tissierellia</taxon>
        <taxon>Tissierellales</taxon>
        <taxon>Peptoniphilaceae</taxon>
        <taxon>Anaerococcus</taxon>
    </lineage>
</organism>
<dbReference type="RefSeq" id="WP_015777765.1">
    <property type="nucleotide sequence ID" value="NC_013171.1"/>
</dbReference>
<evidence type="ECO:0000313" key="3">
    <source>
        <dbReference type="EMBL" id="ACV28862.1"/>
    </source>
</evidence>
<dbReference type="NCBIfam" id="TIGR01547">
    <property type="entry name" value="phage_term_2"/>
    <property type="match status" value="1"/>
</dbReference>
<dbReference type="Pfam" id="PF03237">
    <property type="entry name" value="Terminase_6N"/>
    <property type="match status" value="1"/>
</dbReference>
<dbReference type="eggNOG" id="COG1783">
    <property type="taxonomic scope" value="Bacteria"/>
</dbReference>
<dbReference type="Proteomes" id="UP000002294">
    <property type="component" value="Chromosome"/>
</dbReference>
<dbReference type="STRING" id="525919.Apre_0834"/>
<dbReference type="Gene3D" id="3.30.420.280">
    <property type="match status" value="1"/>
</dbReference>
<dbReference type="InterPro" id="IPR035421">
    <property type="entry name" value="Terminase_6C"/>
</dbReference>
<dbReference type="HOGENOM" id="CLU_042013_2_0_9"/>
<name>C7RHA1_ANAPD</name>
<dbReference type="KEGG" id="apr:Apre_0834"/>
<dbReference type="OrthoDB" id="9768556at2"/>
<evidence type="ECO:0000313" key="4">
    <source>
        <dbReference type="Proteomes" id="UP000002294"/>
    </source>
</evidence>
<sequence length="412" mass="47609">MSNIDKVYTKKQQEIYRDVGSKDWFILILHGAKRSGKTQLNNDLFLRELIRVKKIANMEKVDKPQYILAGFSKSTIYQNVLIELSSKYGIDFKFDKLGNFTMLGVYVVQVGHGKIDGLGRIRGMTSYGAYVNEASLANELVFDEIRSRCSGKGARIICDTNPDNPEHWLKKEYIDNPTDRILSYKFTIFDNTFLDKRYLQSTIDTTPDGMFTERNIYGNWVSGEGVVYKGFDPKRHYVKSLDGIRFSSYIAGVDWGYGHYGSIVVFGISNDGKYYMIEEHAEQYQEIDFWVAVAKDIANRYKGIVFYCDSARVEHIDRFSREGLVAYMADKAVIPGIEAVSILYKTDKLFIYEYIAKRFKEEIYSYVWATNYRSDEVKKEFDDVMDSMRYALYSYEQGLGSIKTMDRSVLGL</sequence>
<dbReference type="EMBL" id="CP001708">
    <property type="protein sequence ID" value="ACV28862.1"/>
    <property type="molecule type" value="Genomic_DNA"/>
</dbReference>
<evidence type="ECO:0000259" key="2">
    <source>
        <dbReference type="Pfam" id="PF17289"/>
    </source>
</evidence>
<feature type="domain" description="Terminase large subunit gp17-like C-terminal" evidence="2">
    <location>
        <begin position="252"/>
        <end position="392"/>
    </location>
</feature>
<protein>
    <submittedName>
        <fullName evidence="3">Phage terminase, large subunit, PBSX family</fullName>
    </submittedName>
</protein>
<gene>
    <name evidence="3" type="ordered locus">Apre_0834</name>
</gene>
<evidence type="ECO:0000256" key="1">
    <source>
        <dbReference type="ARBA" id="ARBA00022612"/>
    </source>
</evidence>
<dbReference type="Pfam" id="PF17289">
    <property type="entry name" value="Terminase_6C"/>
    <property type="match status" value="1"/>
</dbReference>
<keyword evidence="1" id="KW-1188">Viral release from host cell</keyword>
<dbReference type="Gene3D" id="3.40.50.300">
    <property type="entry name" value="P-loop containing nucleotide triphosphate hydrolases"/>
    <property type="match status" value="1"/>
</dbReference>
<proteinExistence type="predicted"/>
<accession>C7RHA1</accession>